<gene>
    <name evidence="10" type="primary">Acey_s0412.g971</name>
    <name evidence="10" type="ORF">Y032_0412g971</name>
</gene>
<comment type="caution">
    <text evidence="10">The sequence shown here is derived from an EMBL/GenBank/DDBJ whole genome shotgun (WGS) entry which is preliminary data.</text>
</comment>
<accession>A0A016X350</accession>
<keyword evidence="3 5" id="KW-0371">Homeobox</keyword>
<dbReference type="AlphaFoldDB" id="A0A016X350"/>
<keyword evidence="2 5" id="KW-0238">DNA-binding</keyword>
<dbReference type="CDD" id="cd00086">
    <property type="entry name" value="homeodomain"/>
    <property type="match status" value="1"/>
</dbReference>
<dbReference type="InterPro" id="IPR001387">
    <property type="entry name" value="Cro/C1-type_HTH"/>
</dbReference>
<sequence>MLPHSSSWSTPGPHVFDSELAGDNTQLSNWSNRSPIHVSFSLLNDVENFASDFRRRRVKLGLTQADVGRAISKNSIYSQTTISRFENRVLSLKNMCRMKIVLAKWLSEVDSSFNESSSAQRLYFEERRRRKSRTTLEDHAKHRLEQCFANTPSPCPATLLLLAEELRLDYEVVRVWFCNRRQKQRREDEEANVPFSEAVILHTHSTGSYGGRETIPSDTMVSSQDPYPKEQLSEISDIYPFQ</sequence>
<evidence type="ECO:0000256" key="2">
    <source>
        <dbReference type="ARBA" id="ARBA00023125"/>
    </source>
</evidence>
<dbReference type="InterPro" id="IPR017970">
    <property type="entry name" value="Homeobox_CS"/>
</dbReference>
<dbReference type="InterPro" id="IPR050255">
    <property type="entry name" value="POU_domain_TF"/>
</dbReference>
<dbReference type="InterPro" id="IPR009057">
    <property type="entry name" value="Homeodomain-like_sf"/>
</dbReference>
<dbReference type="PROSITE" id="PS50071">
    <property type="entry name" value="HOMEOBOX_2"/>
    <property type="match status" value="1"/>
</dbReference>
<dbReference type="SUPFAM" id="SSF47413">
    <property type="entry name" value="lambda repressor-like DNA-binding domains"/>
    <property type="match status" value="1"/>
</dbReference>
<feature type="DNA-binding region" description="Homeobox" evidence="5">
    <location>
        <begin position="129"/>
        <end position="188"/>
    </location>
</feature>
<dbReference type="GO" id="GO:0030154">
    <property type="term" value="P:cell differentiation"/>
    <property type="evidence" value="ECO:0007669"/>
    <property type="project" value="UniProtKB-ARBA"/>
</dbReference>
<evidence type="ECO:0000259" key="9">
    <source>
        <dbReference type="PROSITE" id="PS51179"/>
    </source>
</evidence>
<dbReference type="SMART" id="SM00389">
    <property type="entry name" value="HOX"/>
    <property type="match status" value="1"/>
</dbReference>
<evidence type="ECO:0000256" key="5">
    <source>
        <dbReference type="PROSITE-ProRule" id="PRU00108"/>
    </source>
</evidence>
<comment type="subcellular location">
    <subcellularLocation>
        <location evidence="1 5 6">Nucleus</location>
    </subcellularLocation>
</comment>
<keyword evidence="11" id="KW-1185">Reference proteome</keyword>
<feature type="domain" description="Homeobox" evidence="8">
    <location>
        <begin position="127"/>
        <end position="187"/>
    </location>
</feature>
<dbReference type="SMART" id="SM00352">
    <property type="entry name" value="POU"/>
    <property type="match status" value="1"/>
</dbReference>
<dbReference type="PROSITE" id="PS00027">
    <property type="entry name" value="HOMEOBOX_1"/>
    <property type="match status" value="1"/>
</dbReference>
<dbReference type="PROSITE" id="PS51179">
    <property type="entry name" value="POU_3"/>
    <property type="match status" value="1"/>
</dbReference>
<dbReference type="GO" id="GO:0000978">
    <property type="term" value="F:RNA polymerase II cis-regulatory region sequence-specific DNA binding"/>
    <property type="evidence" value="ECO:0007669"/>
    <property type="project" value="TreeGrafter"/>
</dbReference>
<dbReference type="Gene3D" id="1.10.10.60">
    <property type="entry name" value="Homeodomain-like"/>
    <property type="match status" value="1"/>
</dbReference>
<dbReference type="SUPFAM" id="SSF46689">
    <property type="entry name" value="Homeodomain-like"/>
    <property type="match status" value="1"/>
</dbReference>
<dbReference type="Pfam" id="PF00046">
    <property type="entry name" value="Homeodomain"/>
    <property type="match status" value="1"/>
</dbReference>
<feature type="compositionally biased region" description="Polar residues" evidence="7">
    <location>
        <begin position="216"/>
        <end position="225"/>
    </location>
</feature>
<dbReference type="Proteomes" id="UP000024635">
    <property type="component" value="Unassembled WGS sequence"/>
</dbReference>
<evidence type="ECO:0008006" key="12">
    <source>
        <dbReference type="Google" id="ProtNLM"/>
    </source>
</evidence>
<dbReference type="PRINTS" id="PR00028">
    <property type="entry name" value="POUDOMAIN"/>
</dbReference>
<dbReference type="Gene3D" id="1.10.260.40">
    <property type="entry name" value="lambda repressor-like DNA-binding domains"/>
    <property type="match status" value="1"/>
</dbReference>
<dbReference type="GO" id="GO:0005634">
    <property type="term" value="C:nucleus"/>
    <property type="evidence" value="ECO:0007669"/>
    <property type="project" value="UniProtKB-SubCell"/>
</dbReference>
<dbReference type="GO" id="GO:0000981">
    <property type="term" value="F:DNA-binding transcription factor activity, RNA polymerase II-specific"/>
    <property type="evidence" value="ECO:0007669"/>
    <property type="project" value="InterPro"/>
</dbReference>
<evidence type="ECO:0000256" key="4">
    <source>
        <dbReference type="ARBA" id="ARBA00023242"/>
    </source>
</evidence>
<evidence type="ECO:0000256" key="7">
    <source>
        <dbReference type="SAM" id="MobiDB-lite"/>
    </source>
</evidence>
<dbReference type="InterPro" id="IPR010982">
    <property type="entry name" value="Lambda_DNA-bd_dom_sf"/>
</dbReference>
<dbReference type="Pfam" id="PF00157">
    <property type="entry name" value="Pou"/>
    <property type="match status" value="1"/>
</dbReference>
<dbReference type="PANTHER" id="PTHR11636">
    <property type="entry name" value="POU DOMAIN"/>
    <property type="match status" value="1"/>
</dbReference>
<evidence type="ECO:0000256" key="6">
    <source>
        <dbReference type="RuleBase" id="RU000682"/>
    </source>
</evidence>
<organism evidence="10 11">
    <name type="scientific">Ancylostoma ceylanicum</name>
    <dbReference type="NCBI Taxonomy" id="53326"/>
    <lineage>
        <taxon>Eukaryota</taxon>
        <taxon>Metazoa</taxon>
        <taxon>Ecdysozoa</taxon>
        <taxon>Nematoda</taxon>
        <taxon>Chromadorea</taxon>
        <taxon>Rhabditida</taxon>
        <taxon>Rhabditina</taxon>
        <taxon>Rhabditomorpha</taxon>
        <taxon>Strongyloidea</taxon>
        <taxon>Ancylostomatidae</taxon>
        <taxon>Ancylostomatinae</taxon>
        <taxon>Ancylostoma</taxon>
    </lineage>
</organism>
<reference evidence="11" key="1">
    <citation type="journal article" date="2015" name="Nat. Genet.">
        <title>The genome and transcriptome of the zoonotic hookworm Ancylostoma ceylanicum identify infection-specific gene families.</title>
        <authorList>
            <person name="Schwarz E.M."/>
            <person name="Hu Y."/>
            <person name="Antoshechkin I."/>
            <person name="Miller M.M."/>
            <person name="Sternberg P.W."/>
            <person name="Aroian R.V."/>
        </authorList>
    </citation>
    <scope>NUCLEOTIDE SEQUENCE</scope>
    <source>
        <strain evidence="11">HY135</strain>
    </source>
</reference>
<evidence type="ECO:0000313" key="10">
    <source>
        <dbReference type="EMBL" id="EYC45957.1"/>
    </source>
</evidence>
<dbReference type="OrthoDB" id="6358449at2759"/>
<name>A0A016X350_9BILA</name>
<dbReference type="CDD" id="cd00093">
    <property type="entry name" value="HTH_XRE"/>
    <property type="match status" value="1"/>
</dbReference>
<evidence type="ECO:0000256" key="1">
    <source>
        <dbReference type="ARBA" id="ARBA00004123"/>
    </source>
</evidence>
<evidence type="ECO:0000259" key="8">
    <source>
        <dbReference type="PROSITE" id="PS50071"/>
    </source>
</evidence>
<feature type="domain" description="POU-specific" evidence="9">
    <location>
        <begin position="38"/>
        <end position="110"/>
    </location>
</feature>
<dbReference type="PANTHER" id="PTHR11636:SF137">
    <property type="entry name" value="HOMEOBOX PROTEIN CEH-18"/>
    <property type="match status" value="1"/>
</dbReference>
<dbReference type="InterPro" id="IPR013847">
    <property type="entry name" value="POU"/>
</dbReference>
<evidence type="ECO:0000256" key="3">
    <source>
        <dbReference type="ARBA" id="ARBA00023155"/>
    </source>
</evidence>
<dbReference type="STRING" id="53326.A0A016X350"/>
<evidence type="ECO:0000313" key="11">
    <source>
        <dbReference type="Proteomes" id="UP000024635"/>
    </source>
</evidence>
<dbReference type="EMBL" id="JARK01000012">
    <property type="protein sequence ID" value="EYC45957.1"/>
    <property type="molecule type" value="Genomic_DNA"/>
</dbReference>
<feature type="region of interest" description="Disordered" evidence="7">
    <location>
        <begin position="206"/>
        <end position="242"/>
    </location>
</feature>
<keyword evidence="4 5" id="KW-0539">Nucleus</keyword>
<dbReference type="InterPro" id="IPR001356">
    <property type="entry name" value="HD"/>
</dbReference>
<dbReference type="InterPro" id="IPR000327">
    <property type="entry name" value="POU_dom"/>
</dbReference>
<proteinExistence type="predicted"/>
<protein>
    <recommendedName>
        <fullName evidence="12">POU domain protein</fullName>
    </recommendedName>
</protein>